<dbReference type="PROSITE" id="PS50093">
    <property type="entry name" value="PKD"/>
    <property type="match status" value="5"/>
</dbReference>
<dbReference type="STRING" id="1640674.SAMN05216323_10352"/>
<name>A0A1G6MAD3_9BACT</name>
<dbReference type="SMART" id="SM00089">
    <property type="entry name" value="PKD"/>
    <property type="match status" value="10"/>
</dbReference>
<dbReference type="InterPro" id="IPR035986">
    <property type="entry name" value="PKD_dom_sf"/>
</dbReference>
<feature type="domain" description="PKD" evidence="1">
    <location>
        <begin position="1779"/>
        <end position="1814"/>
    </location>
</feature>
<evidence type="ECO:0000259" key="1">
    <source>
        <dbReference type="PROSITE" id="PS50093"/>
    </source>
</evidence>
<dbReference type="Pfam" id="PF18911">
    <property type="entry name" value="PKD_4"/>
    <property type="match status" value="2"/>
</dbReference>
<dbReference type="RefSeq" id="WP_092438557.1">
    <property type="nucleotide sequence ID" value="NZ_FMYP01000035.1"/>
</dbReference>
<feature type="domain" description="PKD" evidence="1">
    <location>
        <begin position="691"/>
        <end position="731"/>
    </location>
</feature>
<dbReference type="SUPFAM" id="SSF49299">
    <property type="entry name" value="PKD domain"/>
    <property type="match status" value="12"/>
</dbReference>
<keyword evidence="3" id="KW-1185">Reference proteome</keyword>
<sequence length="2015" mass="219504">MNRVGISNSIGKIIFSIFLFLFFGSSLRSFGQTDKDFWFVVPEITWAHNFPGGVPANFRLSTMAFPATVTISMPANQFHPTLNPGGFKDIVVNMLPNTTQSVDMAPFVRKVPAVAGEPGEANVIENKAYNASGINNIGLHITSTNVITAYYEVGNLNNSDIWALKGKNALGTEFYTPFQNQTPNVAHNPPAYSAIDIVATEDGTVVSITPPIDAAYGLLNTVITAGSTYSVILNRGQTFSVFPKAKGITAAAHIGGTKVTSSKPIAITLKDDSINHTTGGCYDVVGDQLVPTSIIGWDYIAIRSQLTTKDHIYITATVDGTNVTVRYGATVLNYTLNAGQQQYVPFPDPQATMRITSDITHPIYVFHIGGFGCEQGGAILPPINICTGSTQVAFTRANSQSFFINLMVRDGAEGKFELDGSAAAATALFNPLAFLTVPGPVTKWKAARFGPFTLAQITQTQHLLRNTEDLFHLGIVNGGGGTGCMYGYFSDYNELKIAAVVAGTAANVLKTCYGVPVQLFATGGTNFKWTPGIKLSNDTIFNPFANPELTTQYKVIVEGACEMRDSAFITVAVSTKLEANFSADKVVGCAPLTVNFKDNSIGVAYWRWDFGDGSAYEIYDTDASITFPDPKIGGVYPHTFQNNTALPITYHVELLVKNADACAAIYTKDILVYPSMNAAFTDDYALPHCSPKTVNFTNTSTTNTADTYLWEYGDGVTENMANTNPVSHKYTNLASINTPYTMQLIATSPFGCKDTASKVITVSAYIKADFDIDKAAGCSPLTVGFTNKATGQINTWTLSNFGAGPQPASPTAPGNYSLTYNNLNPVSTADIVNNLTLTVTNSDGCISSMTKQVTTYAEVHAGIPLPLPPDTAFCTPHAVQFGSSTTTNPVTYSWAFGDGGTYSLDNPLHTYTNLTYSSINPNVSLVLTTPRGCKDSVARALTIYSLIKADFSVDTPRYCSPFKILIDNNSRSGLLTNYSWNYDDGTALSNTTGDHSHTYLNAPPSVAPITPNLTLTLTNEGGCTSILTRPITVYPEVHASFVRDQLAGCTPLLVGFTYNGNSTATIFNWDFGDFGSSVTKDPIHEYVNTTGVDVTYTAKLFALSDFGCKDDVDLPVTVYAKVDPNFAIDKVFGCSPLSFNVDNKLWSGNSFYNWDWQGDGTTDSTTNSVTSVFRHFYENKTGAVQNIPLTLTVGNTHPVCNEKMVRMVQVYPEVDAIFTPLSQTGCNPFDLTFSNASVLTGSVTKPDSYFWTFGDGSSARDENPLLHRFVNSSTVSDVVYPMKLVVETVFGCRDSLETNITVHPLVEADFALNTRGGCSPLTLNLENLTVSSSYGYSWKVNGNPPFSNVGSPGTITLTNPTIAPPSLQPDILTLQTYYTGDPTCNATVTKVVNVYPRVYPGFNLNSTGCQPLTVNFANTTNSYNGTATYKWDFGNLVSTLDPNPSTIYFNNSFTLNKDYEATLTATSEHGCVDSIKKLITVYPKPFAGFKFVSPSVACAPFNFELQNISKGTGLTYTYDFGDGTPDLITPNAGNIIHPYQNVSSDIAGYLLKLNTETAYGCKDSTSQMVYTYPMVRAAFNPIAPGCNPLTVTLANTSLNAYYYTWNFDDGQLTGIENPTHRFVNNTESDRVFAVKLSAESQYNCAHDTTVNVTVYAAPIAAFEIVPPLKIFPDATFGFTNLTKPAAASWTYKWSMGDGQVRNVKDLGTYTYTKWGLKADGFRYEVILESDNGRCKDSVHRFVYLLPAQPIALYTSDASSACAPFLVHFYNNSSYFDRVEWDFGDGNTSTESEPIHTYTTAGYYNSKLTVFGDGGLAYKYNTLRAFQNPIADFKINPEELLLPEADAHFFNTSKFSSRYQWDFDDAGSSSNDKDPVHRYSKLGAYDVKLTVWTDPNEGNCVDDTTITAAVRVIGQGKLAYPNAFTPNITGPTGGAYSDVDFQNQVFHPVWEGVSVYILRIYNRWGEQVFESKDVKIGWDGYYKEKLCDPDVYVWKAVGRFTNGQSFEKIGDVTLIR</sequence>
<dbReference type="Gene3D" id="2.60.40.10">
    <property type="entry name" value="Immunoglobulins"/>
    <property type="match status" value="12"/>
</dbReference>
<dbReference type="Proteomes" id="UP000199452">
    <property type="component" value="Unassembled WGS sequence"/>
</dbReference>
<feature type="domain" description="PKD" evidence="1">
    <location>
        <begin position="1037"/>
        <end position="1098"/>
    </location>
</feature>
<gene>
    <name evidence="2" type="ORF">SAMN05216323_10352</name>
</gene>
<reference evidence="2 3" key="1">
    <citation type="submission" date="2016-09" db="EMBL/GenBank/DDBJ databases">
        <authorList>
            <person name="Capua I."/>
            <person name="De Benedictis P."/>
            <person name="Joannis T."/>
            <person name="Lombin L.H."/>
            <person name="Cattoli G."/>
        </authorList>
    </citation>
    <scope>NUCLEOTIDE SEQUENCE [LARGE SCALE GENOMIC DNA]</scope>
    <source>
        <strain evidence="2 3">A7P-90m</strain>
    </source>
</reference>
<dbReference type="OrthoDB" id="7794186at2"/>
<protein>
    <submittedName>
        <fullName evidence="2">PKD repeat-containing protein</fullName>
    </submittedName>
</protein>
<evidence type="ECO:0000313" key="2">
    <source>
        <dbReference type="EMBL" id="SDC51895.1"/>
    </source>
</evidence>
<feature type="domain" description="PKD" evidence="1">
    <location>
        <begin position="1858"/>
        <end position="1890"/>
    </location>
</feature>
<accession>A0A1G6MAD3</accession>
<feature type="domain" description="PKD" evidence="1">
    <location>
        <begin position="879"/>
        <end position="912"/>
    </location>
</feature>
<evidence type="ECO:0000313" key="3">
    <source>
        <dbReference type="Proteomes" id="UP000199452"/>
    </source>
</evidence>
<dbReference type="InterPro" id="IPR000601">
    <property type="entry name" value="PKD_dom"/>
</dbReference>
<dbReference type="CDD" id="cd00146">
    <property type="entry name" value="PKD"/>
    <property type="match status" value="3"/>
</dbReference>
<dbReference type="EMBL" id="FMYP01000035">
    <property type="protein sequence ID" value="SDC51895.1"/>
    <property type="molecule type" value="Genomic_DNA"/>
</dbReference>
<organism evidence="2 3">
    <name type="scientific">Williamwhitmania taraxaci</name>
    <dbReference type="NCBI Taxonomy" id="1640674"/>
    <lineage>
        <taxon>Bacteria</taxon>
        <taxon>Pseudomonadati</taxon>
        <taxon>Bacteroidota</taxon>
        <taxon>Bacteroidia</taxon>
        <taxon>Bacteroidales</taxon>
        <taxon>Williamwhitmaniaceae</taxon>
        <taxon>Williamwhitmania</taxon>
    </lineage>
</organism>
<dbReference type="InterPro" id="IPR013783">
    <property type="entry name" value="Ig-like_fold"/>
</dbReference>
<proteinExistence type="predicted"/>
<dbReference type="InterPro" id="IPR022409">
    <property type="entry name" value="PKD/Chitinase_dom"/>
</dbReference>